<evidence type="ECO:0008006" key="5">
    <source>
        <dbReference type="Google" id="ProtNLM"/>
    </source>
</evidence>
<evidence type="ECO:0000313" key="3">
    <source>
        <dbReference type="EMBL" id="MDQ7248304.1"/>
    </source>
</evidence>
<feature type="signal peptide" evidence="2">
    <location>
        <begin position="1"/>
        <end position="26"/>
    </location>
</feature>
<keyword evidence="2" id="KW-0732">Signal</keyword>
<sequence length="104" mass="10402">MIKHSVKLAACIGVLGAAVLASDAMALNKQQCQDLPGNMFLAAIERGDCDVNIQTAAGPQEELIPEEGGNRPRDGRNGGKSGTSGGDGGDGGRGGTGGSSRTHP</sequence>
<proteinExistence type="predicted"/>
<feature type="region of interest" description="Disordered" evidence="1">
    <location>
        <begin position="55"/>
        <end position="104"/>
    </location>
</feature>
<name>A0ABU0YKP5_9PROT</name>
<comment type="caution">
    <text evidence="3">The sequence shown here is derived from an EMBL/GenBank/DDBJ whole genome shotgun (WGS) entry which is preliminary data.</text>
</comment>
<accession>A0ABU0YKP5</accession>
<organism evidence="3 4">
    <name type="scientific">Dongia sedimenti</name>
    <dbReference type="NCBI Taxonomy" id="3064282"/>
    <lineage>
        <taxon>Bacteria</taxon>
        <taxon>Pseudomonadati</taxon>
        <taxon>Pseudomonadota</taxon>
        <taxon>Alphaproteobacteria</taxon>
        <taxon>Rhodospirillales</taxon>
        <taxon>Dongiaceae</taxon>
        <taxon>Dongia</taxon>
    </lineage>
</organism>
<feature type="chain" id="PRO_5045449708" description="Secreted protein" evidence="2">
    <location>
        <begin position="27"/>
        <end position="104"/>
    </location>
</feature>
<evidence type="ECO:0000313" key="4">
    <source>
        <dbReference type="Proteomes" id="UP001230156"/>
    </source>
</evidence>
<dbReference type="EMBL" id="JAUYVI010000003">
    <property type="protein sequence ID" value="MDQ7248304.1"/>
    <property type="molecule type" value="Genomic_DNA"/>
</dbReference>
<dbReference type="Proteomes" id="UP001230156">
    <property type="component" value="Unassembled WGS sequence"/>
</dbReference>
<gene>
    <name evidence="3" type="ORF">Q8A70_11540</name>
</gene>
<keyword evidence="4" id="KW-1185">Reference proteome</keyword>
<reference evidence="4" key="1">
    <citation type="submission" date="2023-08" db="EMBL/GenBank/DDBJ databases">
        <title>Rhodospirillaceae gen. nov., a novel taxon isolated from the Yangtze River Yuezi River estuary sludge.</title>
        <authorList>
            <person name="Ruan L."/>
        </authorList>
    </citation>
    <scope>NUCLEOTIDE SEQUENCE [LARGE SCALE GENOMIC DNA]</scope>
    <source>
        <strain evidence="4">R-7</strain>
    </source>
</reference>
<protein>
    <recommendedName>
        <fullName evidence="5">Secreted protein</fullName>
    </recommendedName>
</protein>
<evidence type="ECO:0000256" key="2">
    <source>
        <dbReference type="SAM" id="SignalP"/>
    </source>
</evidence>
<dbReference type="RefSeq" id="WP_379955757.1">
    <property type="nucleotide sequence ID" value="NZ_JAUYVI010000003.1"/>
</dbReference>
<feature type="compositionally biased region" description="Gly residues" evidence="1">
    <location>
        <begin position="78"/>
        <end position="98"/>
    </location>
</feature>
<feature type="compositionally biased region" description="Basic and acidic residues" evidence="1">
    <location>
        <begin position="68"/>
        <end position="77"/>
    </location>
</feature>
<evidence type="ECO:0000256" key="1">
    <source>
        <dbReference type="SAM" id="MobiDB-lite"/>
    </source>
</evidence>